<keyword evidence="3" id="KW-1185">Reference proteome</keyword>
<comment type="caution">
    <text evidence="2">The sequence shown here is derived from an EMBL/GenBank/DDBJ whole genome shotgun (WGS) entry which is preliminary data.</text>
</comment>
<reference evidence="2 3" key="1">
    <citation type="submission" date="2019-03" db="EMBL/GenBank/DDBJ databases">
        <title>Genomic Encyclopedia of Type Strains, Phase IV (KMG-IV): sequencing the most valuable type-strain genomes for metagenomic binning, comparative biology and taxonomic classification.</title>
        <authorList>
            <person name="Goeker M."/>
        </authorList>
    </citation>
    <scope>NUCLEOTIDE SEQUENCE [LARGE SCALE GENOMIC DNA]</scope>
    <source>
        <strain evidence="2 3">DSM 26377</strain>
    </source>
</reference>
<dbReference type="RefSeq" id="WP_133883648.1">
    <property type="nucleotide sequence ID" value="NZ_MWIN01000003.1"/>
</dbReference>
<evidence type="ECO:0000313" key="2">
    <source>
        <dbReference type="EMBL" id="TDU24229.1"/>
    </source>
</evidence>
<dbReference type="OrthoDB" id="5740990at2"/>
<evidence type="ECO:0000256" key="1">
    <source>
        <dbReference type="SAM" id="MobiDB-lite"/>
    </source>
</evidence>
<organism evidence="2 3">
    <name type="scientific">Panacagrimonas perspica</name>
    <dbReference type="NCBI Taxonomy" id="381431"/>
    <lineage>
        <taxon>Bacteria</taxon>
        <taxon>Pseudomonadati</taxon>
        <taxon>Pseudomonadota</taxon>
        <taxon>Gammaproteobacteria</taxon>
        <taxon>Nevskiales</taxon>
        <taxon>Nevskiaceae</taxon>
        <taxon>Panacagrimonas</taxon>
    </lineage>
</organism>
<feature type="region of interest" description="Disordered" evidence="1">
    <location>
        <begin position="75"/>
        <end position="103"/>
    </location>
</feature>
<dbReference type="EMBL" id="SOBT01000012">
    <property type="protein sequence ID" value="TDU24229.1"/>
    <property type="molecule type" value="Genomic_DNA"/>
</dbReference>
<proteinExistence type="predicted"/>
<protein>
    <submittedName>
        <fullName evidence="2">Uncharacterized protein</fullName>
    </submittedName>
</protein>
<gene>
    <name evidence="2" type="ORF">DFR24_4494</name>
</gene>
<sequence length="103" mass="11574">MQIKIEIDVKPEELRRFLGLPDVAGLQDDVLQFLREKVGQVNENFNPTDFVKGNLELLKQSPALKRLLARVNLAADAPAEETAKPAPRKRSARRSPRTKSEGK</sequence>
<dbReference type="Proteomes" id="UP000295341">
    <property type="component" value="Unassembled WGS sequence"/>
</dbReference>
<dbReference type="AlphaFoldDB" id="A0A4S3K942"/>
<name>A0A4S3K942_9GAMM</name>
<evidence type="ECO:0000313" key="3">
    <source>
        <dbReference type="Proteomes" id="UP000295341"/>
    </source>
</evidence>
<feature type="compositionally biased region" description="Basic residues" evidence="1">
    <location>
        <begin position="86"/>
        <end position="97"/>
    </location>
</feature>
<accession>A0A4S3K942</accession>